<name>A0A9P4VPB2_9PEZI</name>
<dbReference type="EMBL" id="MU006101">
    <property type="protein sequence ID" value="KAF2837120.1"/>
    <property type="molecule type" value="Genomic_DNA"/>
</dbReference>
<proteinExistence type="predicted"/>
<comment type="caution">
    <text evidence="1">The sequence shown here is derived from an EMBL/GenBank/DDBJ whole genome shotgun (WGS) entry which is preliminary data.</text>
</comment>
<evidence type="ECO:0000313" key="2">
    <source>
        <dbReference type="Proteomes" id="UP000799429"/>
    </source>
</evidence>
<dbReference type="AlphaFoldDB" id="A0A9P4VPB2"/>
<reference evidence="1" key="1">
    <citation type="journal article" date="2020" name="Stud. Mycol.">
        <title>101 Dothideomycetes genomes: a test case for predicting lifestyles and emergence of pathogens.</title>
        <authorList>
            <person name="Haridas S."/>
            <person name="Albert R."/>
            <person name="Binder M."/>
            <person name="Bloem J."/>
            <person name="Labutti K."/>
            <person name="Salamov A."/>
            <person name="Andreopoulos B."/>
            <person name="Baker S."/>
            <person name="Barry K."/>
            <person name="Bills G."/>
            <person name="Bluhm B."/>
            <person name="Cannon C."/>
            <person name="Castanera R."/>
            <person name="Culley D."/>
            <person name="Daum C."/>
            <person name="Ezra D."/>
            <person name="Gonzalez J."/>
            <person name="Henrissat B."/>
            <person name="Kuo A."/>
            <person name="Liang C."/>
            <person name="Lipzen A."/>
            <person name="Lutzoni F."/>
            <person name="Magnuson J."/>
            <person name="Mondo S."/>
            <person name="Nolan M."/>
            <person name="Ohm R."/>
            <person name="Pangilinan J."/>
            <person name="Park H.-J."/>
            <person name="Ramirez L."/>
            <person name="Alfaro M."/>
            <person name="Sun H."/>
            <person name="Tritt A."/>
            <person name="Yoshinaga Y."/>
            <person name="Zwiers L.-H."/>
            <person name="Turgeon B."/>
            <person name="Goodwin S."/>
            <person name="Spatafora J."/>
            <person name="Crous P."/>
            <person name="Grigoriev I."/>
        </authorList>
    </citation>
    <scope>NUCLEOTIDE SEQUENCE</scope>
    <source>
        <strain evidence="1">CBS 101060</strain>
    </source>
</reference>
<sequence length="345" mass="37983">MSSSGSRCHLLSLPLELRLHIYDYALQESNCLTITTAAVPPTATRRTLPRHIPGIPGIHVPIIRTSYDLSLLSLNPLPIPTDEDINTPQKSSALPLPVQSALLDTNHQIYAELSSHLGFLSARDGKENSSGLALYVTYPYGLIALKSLYPHLLSQARRIYICGAYSPTWDDEVPTAGDSGYFSSSSFSSNPVLTLPAPRTIEGRHGLLTRSNIRRRARCRDPTPDPPALYSRATLTAASAALVSLIRTVLSPIPHPSLAFLELRVWLPGRGFCAGKLWGDSKSPVVEMLANICGGKIDMEIWHGRDGNGVRLAARPYPKRREVSSVWKKLPHRVEDWIVDEKWGS</sequence>
<accession>A0A9P4VPB2</accession>
<dbReference type="OrthoDB" id="3899662at2759"/>
<protein>
    <submittedName>
        <fullName evidence="1">Uncharacterized protein</fullName>
    </submittedName>
</protein>
<keyword evidence="2" id="KW-1185">Reference proteome</keyword>
<gene>
    <name evidence="1" type="ORF">M501DRAFT_220624</name>
</gene>
<dbReference type="Proteomes" id="UP000799429">
    <property type="component" value="Unassembled WGS sequence"/>
</dbReference>
<organism evidence="1 2">
    <name type="scientific">Patellaria atrata CBS 101060</name>
    <dbReference type="NCBI Taxonomy" id="1346257"/>
    <lineage>
        <taxon>Eukaryota</taxon>
        <taxon>Fungi</taxon>
        <taxon>Dikarya</taxon>
        <taxon>Ascomycota</taxon>
        <taxon>Pezizomycotina</taxon>
        <taxon>Dothideomycetes</taxon>
        <taxon>Dothideomycetes incertae sedis</taxon>
        <taxon>Patellariales</taxon>
        <taxon>Patellariaceae</taxon>
        <taxon>Patellaria</taxon>
    </lineage>
</organism>
<evidence type="ECO:0000313" key="1">
    <source>
        <dbReference type="EMBL" id="KAF2837120.1"/>
    </source>
</evidence>